<dbReference type="InterPro" id="IPR016024">
    <property type="entry name" value="ARM-type_fold"/>
</dbReference>
<dbReference type="Pfam" id="PF07814">
    <property type="entry name" value="WAPL"/>
    <property type="match status" value="1"/>
</dbReference>
<dbReference type="FunFam" id="1.25.10.10:FF:000519">
    <property type="entry name" value="WAPL (Wings apart-like protein regulation of heterochromatin) protein"/>
    <property type="match status" value="1"/>
</dbReference>
<dbReference type="Gramene" id="PSAT_LOCUS31665_t1">
    <property type="protein sequence ID" value="CAL5213374.1"/>
    <property type="gene ID" value="PSAT_LOCUS31665"/>
</dbReference>
<feature type="region of interest" description="Disordered" evidence="2">
    <location>
        <begin position="671"/>
        <end position="751"/>
    </location>
</feature>
<dbReference type="InterPro" id="IPR039874">
    <property type="entry name" value="WAPL"/>
</dbReference>
<dbReference type="AlphaFoldDB" id="A0A9D4ZVU5"/>
<keyword evidence="5" id="KW-1185">Reference proteome</keyword>
<dbReference type="Gene3D" id="1.25.10.10">
    <property type="entry name" value="Leucine-rich Repeat Variant"/>
    <property type="match status" value="2"/>
</dbReference>
<feature type="compositionally biased region" description="Polar residues" evidence="2">
    <location>
        <begin position="734"/>
        <end position="751"/>
    </location>
</feature>
<dbReference type="PANTHER" id="PTHR22100:SF13">
    <property type="entry name" value="WINGS APART-LIKE PROTEIN HOMOLOG"/>
    <property type="match status" value="1"/>
</dbReference>
<dbReference type="Proteomes" id="UP001058974">
    <property type="component" value="Chromosome 7"/>
</dbReference>
<accession>A0A9D4ZVU5</accession>
<protein>
    <recommendedName>
        <fullName evidence="3">Wings apart-like protein C-terminal domain-containing protein</fullName>
    </recommendedName>
</protein>
<name>A0A9D4ZVU5_PEA</name>
<reference evidence="4 5" key="1">
    <citation type="journal article" date="2022" name="Nat. Genet.">
        <title>Improved pea reference genome and pan-genome highlight genomic features and evolutionary characteristics.</title>
        <authorList>
            <person name="Yang T."/>
            <person name="Liu R."/>
            <person name="Luo Y."/>
            <person name="Hu S."/>
            <person name="Wang D."/>
            <person name="Wang C."/>
            <person name="Pandey M.K."/>
            <person name="Ge S."/>
            <person name="Xu Q."/>
            <person name="Li N."/>
            <person name="Li G."/>
            <person name="Huang Y."/>
            <person name="Saxena R.K."/>
            <person name="Ji Y."/>
            <person name="Li M."/>
            <person name="Yan X."/>
            <person name="He Y."/>
            <person name="Liu Y."/>
            <person name="Wang X."/>
            <person name="Xiang C."/>
            <person name="Varshney R.K."/>
            <person name="Ding H."/>
            <person name="Gao S."/>
            <person name="Zong X."/>
        </authorList>
    </citation>
    <scope>NUCLEOTIDE SEQUENCE [LARGE SCALE GENOMIC DNA]</scope>
    <source>
        <strain evidence="4 5">cv. Zhongwan 6</strain>
    </source>
</reference>
<comment type="caution">
    <text evidence="4">The sequence shown here is derived from an EMBL/GenBank/DDBJ whole genome shotgun (WGS) entry which is preliminary data.</text>
</comment>
<dbReference type="Gramene" id="Psat07G0292100-T1">
    <property type="protein sequence ID" value="KAI5386571.1"/>
    <property type="gene ID" value="KIW84_072921"/>
</dbReference>
<feature type="compositionally biased region" description="Basic residues" evidence="2">
    <location>
        <begin position="1"/>
        <end position="11"/>
    </location>
</feature>
<feature type="compositionally biased region" description="Polar residues" evidence="2">
    <location>
        <begin position="712"/>
        <end position="726"/>
    </location>
</feature>
<evidence type="ECO:0000256" key="2">
    <source>
        <dbReference type="SAM" id="MobiDB-lite"/>
    </source>
</evidence>
<feature type="region of interest" description="Disordered" evidence="2">
    <location>
        <begin position="502"/>
        <end position="546"/>
    </location>
</feature>
<evidence type="ECO:0000256" key="1">
    <source>
        <dbReference type="ARBA" id="ARBA00006854"/>
    </source>
</evidence>
<gene>
    <name evidence="4" type="ORF">KIW84_072921</name>
</gene>
<dbReference type="OrthoDB" id="78088at2759"/>
<feature type="domain" description="Wings apart-like protein C-terminal" evidence="3">
    <location>
        <begin position="96"/>
        <end position="421"/>
    </location>
</feature>
<dbReference type="SUPFAM" id="SSF48371">
    <property type="entry name" value="ARM repeat"/>
    <property type="match status" value="1"/>
</dbReference>
<proteinExistence type="inferred from homology"/>
<feature type="compositionally biased region" description="Low complexity" evidence="2">
    <location>
        <begin position="522"/>
        <end position="534"/>
    </location>
</feature>
<evidence type="ECO:0000259" key="3">
    <source>
        <dbReference type="Pfam" id="PF07814"/>
    </source>
</evidence>
<feature type="compositionally biased region" description="Polar residues" evidence="2">
    <location>
        <begin position="13"/>
        <end position="29"/>
    </location>
</feature>
<feature type="compositionally biased region" description="Low complexity" evidence="2">
    <location>
        <begin position="502"/>
        <end position="513"/>
    </location>
</feature>
<evidence type="ECO:0000313" key="4">
    <source>
        <dbReference type="EMBL" id="KAI5386571.1"/>
    </source>
</evidence>
<feature type="compositionally biased region" description="Basic and acidic residues" evidence="2">
    <location>
        <begin position="690"/>
        <end position="711"/>
    </location>
</feature>
<comment type="similarity">
    <text evidence="1">Belongs to the WAPL family.</text>
</comment>
<evidence type="ECO:0000313" key="5">
    <source>
        <dbReference type="Proteomes" id="UP001058974"/>
    </source>
</evidence>
<dbReference type="EMBL" id="JAMSHJ010000007">
    <property type="protein sequence ID" value="KAI5386571.1"/>
    <property type="molecule type" value="Genomic_DNA"/>
</dbReference>
<feature type="region of interest" description="Disordered" evidence="2">
    <location>
        <begin position="616"/>
        <end position="638"/>
    </location>
</feature>
<dbReference type="PANTHER" id="PTHR22100">
    <property type="entry name" value="WINGS APART-LIKE PROTEIN HOMOLOG"/>
    <property type="match status" value="1"/>
</dbReference>
<feature type="compositionally biased region" description="Basic residues" evidence="2">
    <location>
        <begin position="675"/>
        <end position="689"/>
    </location>
</feature>
<feature type="region of interest" description="Disordered" evidence="2">
    <location>
        <begin position="1"/>
        <end position="29"/>
    </location>
</feature>
<feature type="compositionally biased region" description="Polar residues" evidence="2">
    <location>
        <begin position="621"/>
        <end position="637"/>
    </location>
</feature>
<dbReference type="InterPro" id="IPR022771">
    <property type="entry name" value="WAPL_C"/>
</dbReference>
<sequence>MIVRTYGRRNRSISETCSGSSLNDDVSEPFSTDALTQEQDTHFGGFAFSSQDSSSKWSLFDSDPNSIDDLYGADRRESKRAKGAAGKDGFSFPATSTLMEAQEFGEMMEHADEVNFALDGLRKGQPVRIRRSSLVSLLSICATTQQRRLLRSQGMAKTIVDALLGLSLDDSPSNLAAATLFYILTCDGQDDHLLESPCCVQFLIKLLRPVVSTAIKDKAPNIGYKLLSLRQNNDMLKNTTTRFDSSSVAVFSRVQEVLVNCKELKATSQNNNATERPELCPKWLTLLTMEKACLSAISLDETSGAVRKTGGNFKEKLREHGGLDAVFEVTMSCHSDLENWKNNSSRSAKDLRNDQRLKCLTLLLKCLKIMENATFLSKDNQTHLLGLKRKLSPKATPLSFTELIIIVIKMLSDLCLRQTASDVSTVAKLNDPFSMLSDDSELDQLRDYKENRPISISSDSSYFGVESRNSYDVERASSIKNSNVSHDTQLLTCARLERSLSVSETPSTSTTDTDSLKMRINSCTSGSSSGLSKSSHNKKSTTHNSLRKSVHFTEGPPVVVLEDNQDPFAFDEDDSGLSKSSYCQKSMTLNSSRKNVQFTEGTPVVILEDSEDPFAFDQDDSGLSKSSDCHKSLNSSRKNVHFTERTPAVILEDNHDPFAFDEDDIVPSQWDLLSGKHKPSHSKKHKVANRKFENERQSQTKMSQENEHESQTKLSQENELSQTKLSQENERQLQTKMSQQESSDGNVNCSNSDISYEEDSSLLSDCLLTAVKVLMNLTNDNPIGCQLIAANGGLEAMSMLIAGHFPSFSSSPSFAQLKDTSLRTEEDHLCDRLLNDHELDFLVAILGLLVNLVEKDSQNRSRLAAASVLLPSSKDLDQEVRRDVIQLLCSIFLANQGESEVAAGEDKKFELNDEAAVLQGEKEAEKMIVEAYSALLLAFLSTESKSIRESIADNLPDHNLASLVPVLDRFVEFHLSLDMISPETHKTVSEVIESCRIR</sequence>
<feature type="compositionally biased region" description="Basic residues" evidence="2">
    <location>
        <begin position="535"/>
        <end position="546"/>
    </location>
</feature>
<dbReference type="InterPro" id="IPR011989">
    <property type="entry name" value="ARM-like"/>
</dbReference>
<organism evidence="4 5">
    <name type="scientific">Pisum sativum</name>
    <name type="common">Garden pea</name>
    <name type="synonym">Lathyrus oleraceus</name>
    <dbReference type="NCBI Taxonomy" id="3888"/>
    <lineage>
        <taxon>Eukaryota</taxon>
        <taxon>Viridiplantae</taxon>
        <taxon>Streptophyta</taxon>
        <taxon>Embryophyta</taxon>
        <taxon>Tracheophyta</taxon>
        <taxon>Spermatophyta</taxon>
        <taxon>Magnoliopsida</taxon>
        <taxon>eudicotyledons</taxon>
        <taxon>Gunneridae</taxon>
        <taxon>Pentapetalae</taxon>
        <taxon>rosids</taxon>
        <taxon>fabids</taxon>
        <taxon>Fabales</taxon>
        <taxon>Fabaceae</taxon>
        <taxon>Papilionoideae</taxon>
        <taxon>50 kb inversion clade</taxon>
        <taxon>NPAAA clade</taxon>
        <taxon>Hologalegina</taxon>
        <taxon>IRL clade</taxon>
        <taxon>Fabeae</taxon>
        <taxon>Lathyrus</taxon>
    </lineage>
</organism>